<organism evidence="3 4">
    <name type="scientific">Evansella cellulosilytica (strain ATCC 21833 / DSM 2522 / FERM P-1141 / JCM 9156 / N-4)</name>
    <name type="common">Bacillus cellulosilyticus</name>
    <dbReference type="NCBI Taxonomy" id="649639"/>
    <lineage>
        <taxon>Bacteria</taxon>
        <taxon>Bacillati</taxon>
        <taxon>Bacillota</taxon>
        <taxon>Bacilli</taxon>
        <taxon>Bacillales</taxon>
        <taxon>Bacillaceae</taxon>
        <taxon>Evansella</taxon>
    </lineage>
</organism>
<keyword evidence="2" id="KW-0812">Transmembrane</keyword>
<proteinExistence type="predicted"/>
<dbReference type="InterPro" id="IPR024596">
    <property type="entry name" value="RNApol_su_b/EpuA"/>
</dbReference>
<reference evidence="3" key="1">
    <citation type="submission" date="2010-12" db="EMBL/GenBank/DDBJ databases">
        <title>Complete sequence of Bacillus cellulosilyticus DSM 2522.</title>
        <authorList>
            <consortium name="US DOE Joint Genome Institute"/>
            <person name="Lucas S."/>
            <person name="Copeland A."/>
            <person name="Lapidus A."/>
            <person name="Cheng J.-F."/>
            <person name="Bruce D."/>
            <person name="Goodwin L."/>
            <person name="Pitluck S."/>
            <person name="Chertkov O."/>
            <person name="Detter J.C."/>
            <person name="Han C."/>
            <person name="Tapia R."/>
            <person name="Land M."/>
            <person name="Hauser L."/>
            <person name="Jeffries C."/>
            <person name="Kyrpides N."/>
            <person name="Ivanova N."/>
            <person name="Mikhailova N."/>
            <person name="Brumm P."/>
            <person name="Mead D."/>
            <person name="Woyke T."/>
        </authorList>
    </citation>
    <scope>NUCLEOTIDE SEQUENCE [LARGE SCALE GENOMIC DNA]</scope>
    <source>
        <strain evidence="3">DSM 2522</strain>
    </source>
</reference>
<feature type="compositionally biased region" description="Basic residues" evidence="1">
    <location>
        <begin position="146"/>
        <end position="155"/>
    </location>
</feature>
<keyword evidence="4" id="KW-1185">Reference proteome</keyword>
<dbReference type="Proteomes" id="UP000001401">
    <property type="component" value="Chromosome"/>
</dbReference>
<protein>
    <recommendedName>
        <fullName evidence="5">DNA-directed RNA polymerase subunit beta</fullName>
    </recommendedName>
</protein>
<feature type="region of interest" description="Disordered" evidence="1">
    <location>
        <begin position="1"/>
        <end position="155"/>
    </location>
</feature>
<sequence>MNREYVSYRSKTEKKTTVLEEPQGKQGSGEPQSVSDDHNQAFSDADAAPRGDESASDSIGEKRDPSDSKQERDHSNELEELEVESTSSMKNNIDKDKEKDEIEKGVTRSSRRKRMLEEKAAPIIEDQDSELGQSVEDEDEEGVNTRKARRKQKKLAKQEKRDAKFLKRRRIRLIPIWIRLIFVIALFAGSLIAGTMVGFGIVGDGNPRDVLEAETWYNVYDFIFIDTPLDRHNR</sequence>
<dbReference type="Pfam" id="PF11772">
    <property type="entry name" value="EpuA"/>
    <property type="match status" value="1"/>
</dbReference>
<feature type="compositionally biased region" description="Basic and acidic residues" evidence="1">
    <location>
        <begin position="47"/>
        <end position="77"/>
    </location>
</feature>
<dbReference type="STRING" id="649639.Bcell_4042"/>
<accession>E6TWK9</accession>
<dbReference type="eggNOG" id="ENOG5033DQZ">
    <property type="taxonomic scope" value="Bacteria"/>
</dbReference>
<evidence type="ECO:0000256" key="2">
    <source>
        <dbReference type="SAM" id="Phobius"/>
    </source>
</evidence>
<name>E6TWK9_EVAC2</name>
<dbReference type="HOGENOM" id="CLU_1183100_0_0_9"/>
<feature type="compositionally biased region" description="Basic and acidic residues" evidence="1">
    <location>
        <begin position="92"/>
        <end position="106"/>
    </location>
</feature>
<gene>
    <name evidence="3" type="ordered locus">Bcell_4042</name>
</gene>
<keyword evidence="2" id="KW-1133">Transmembrane helix</keyword>
<evidence type="ECO:0000313" key="4">
    <source>
        <dbReference type="Proteomes" id="UP000001401"/>
    </source>
</evidence>
<dbReference type="KEGG" id="bco:Bcell_4042"/>
<evidence type="ECO:0000256" key="1">
    <source>
        <dbReference type="SAM" id="MobiDB-lite"/>
    </source>
</evidence>
<dbReference type="EMBL" id="CP002394">
    <property type="protein sequence ID" value="ADU32272.1"/>
    <property type="molecule type" value="Genomic_DNA"/>
</dbReference>
<feature type="compositionally biased region" description="Acidic residues" evidence="1">
    <location>
        <begin position="125"/>
        <end position="142"/>
    </location>
</feature>
<evidence type="ECO:0008006" key="5">
    <source>
        <dbReference type="Google" id="ProtNLM"/>
    </source>
</evidence>
<dbReference type="AlphaFoldDB" id="E6TWK9"/>
<evidence type="ECO:0000313" key="3">
    <source>
        <dbReference type="EMBL" id="ADU32272.1"/>
    </source>
</evidence>
<dbReference type="OrthoDB" id="2300232at2"/>
<feature type="transmembrane region" description="Helical" evidence="2">
    <location>
        <begin position="176"/>
        <end position="202"/>
    </location>
</feature>
<keyword evidence="2" id="KW-0472">Membrane</keyword>
<dbReference type="RefSeq" id="WP_013490598.1">
    <property type="nucleotide sequence ID" value="NC_014829.1"/>
</dbReference>